<keyword evidence="2" id="KW-1003">Cell membrane</keyword>
<evidence type="ECO:0000259" key="8">
    <source>
        <dbReference type="PROSITE" id="PS50850"/>
    </source>
</evidence>
<reference evidence="9" key="1">
    <citation type="submission" date="2022-09" db="EMBL/GenBank/DDBJ databases">
        <title>Enrichment on poylsaccharides allowed isolation of novel metabolic and taxonomic groups of Haloarchaea.</title>
        <authorList>
            <person name="Sorokin D.Y."/>
            <person name="Elcheninov A.G."/>
            <person name="Khizhniak T.V."/>
            <person name="Kolganova T.V."/>
            <person name="Kublanov I.V."/>
        </authorList>
    </citation>
    <scope>NUCLEOTIDE SEQUENCE</scope>
    <source>
        <strain evidence="9">AArc-xg1-1</strain>
    </source>
</reference>
<keyword evidence="4 7" id="KW-1133">Transmembrane helix</keyword>
<dbReference type="GO" id="GO:0005886">
    <property type="term" value="C:plasma membrane"/>
    <property type="evidence" value="ECO:0007669"/>
    <property type="project" value="UniProtKB-SubCell"/>
</dbReference>
<feature type="transmembrane region" description="Helical" evidence="7">
    <location>
        <begin position="76"/>
        <end position="96"/>
    </location>
</feature>
<name>A0AAP2YZ53_9EURY</name>
<protein>
    <submittedName>
        <fullName evidence="9">MFS transporter</fullName>
    </submittedName>
</protein>
<feature type="transmembrane region" description="Helical" evidence="7">
    <location>
        <begin position="251"/>
        <end position="276"/>
    </location>
</feature>
<dbReference type="Gene3D" id="1.20.1250.20">
    <property type="entry name" value="MFS general substrate transporter like domains"/>
    <property type="match status" value="2"/>
</dbReference>
<evidence type="ECO:0000256" key="2">
    <source>
        <dbReference type="ARBA" id="ARBA00022475"/>
    </source>
</evidence>
<feature type="transmembrane region" description="Helical" evidence="7">
    <location>
        <begin position="173"/>
        <end position="191"/>
    </location>
</feature>
<dbReference type="PROSITE" id="PS50850">
    <property type="entry name" value="MFS"/>
    <property type="match status" value="1"/>
</dbReference>
<dbReference type="PANTHER" id="PTHR43124">
    <property type="entry name" value="PURINE EFFLUX PUMP PBUE"/>
    <property type="match status" value="1"/>
</dbReference>
<feature type="domain" description="Major facilitator superfamily (MFS) profile" evidence="8">
    <location>
        <begin position="15"/>
        <end position="432"/>
    </location>
</feature>
<dbReference type="AlphaFoldDB" id="A0AAP2YZ53"/>
<comment type="subcellular location">
    <subcellularLocation>
        <location evidence="1">Cell membrane</location>
        <topology evidence="1">Multi-pass membrane protein</topology>
    </subcellularLocation>
</comment>
<evidence type="ECO:0000256" key="3">
    <source>
        <dbReference type="ARBA" id="ARBA00022692"/>
    </source>
</evidence>
<evidence type="ECO:0000256" key="1">
    <source>
        <dbReference type="ARBA" id="ARBA00004651"/>
    </source>
</evidence>
<accession>A0AAP2YZ53</accession>
<feature type="transmembrane region" description="Helical" evidence="7">
    <location>
        <begin position="102"/>
        <end position="127"/>
    </location>
</feature>
<dbReference type="RefSeq" id="WP_338003945.1">
    <property type="nucleotide sequence ID" value="NZ_JAOPKA010000006.1"/>
</dbReference>
<keyword evidence="5 7" id="KW-0472">Membrane</keyword>
<feature type="transmembrane region" description="Helical" evidence="7">
    <location>
        <begin position="408"/>
        <end position="429"/>
    </location>
</feature>
<evidence type="ECO:0000256" key="7">
    <source>
        <dbReference type="SAM" id="Phobius"/>
    </source>
</evidence>
<evidence type="ECO:0000313" key="9">
    <source>
        <dbReference type="EMBL" id="MCU4742111.1"/>
    </source>
</evidence>
<evidence type="ECO:0000256" key="6">
    <source>
        <dbReference type="SAM" id="MobiDB-lite"/>
    </source>
</evidence>
<proteinExistence type="predicted"/>
<keyword evidence="3 7" id="KW-0812">Transmembrane</keyword>
<feature type="transmembrane region" description="Helical" evidence="7">
    <location>
        <begin position="139"/>
        <end position="167"/>
    </location>
</feature>
<dbReference type="InterPro" id="IPR011701">
    <property type="entry name" value="MFS"/>
</dbReference>
<dbReference type="InterPro" id="IPR050189">
    <property type="entry name" value="MFS_Efflux_Transporters"/>
</dbReference>
<dbReference type="PANTHER" id="PTHR43124:SF3">
    <property type="entry name" value="CHLORAMPHENICOL EFFLUX PUMP RV0191"/>
    <property type="match status" value="1"/>
</dbReference>
<comment type="caution">
    <text evidence="9">The sequence shown here is derived from an EMBL/GenBank/DDBJ whole genome shotgun (WGS) entry which is preliminary data.</text>
</comment>
<dbReference type="EMBL" id="JAOPKA010000006">
    <property type="protein sequence ID" value="MCU4742111.1"/>
    <property type="molecule type" value="Genomic_DNA"/>
</dbReference>
<sequence>MSVTSTIRGLARFDALALTALIWFLAKFLRYAFPPLFEPLQGAYGVSNTVIGAAFTGFMLVYALMQFPSGLLADRLGSVIVITAGALLAAVAAFVVVLEPPFAFLVGAMMLMGAGTGAHKTVAIRLLSRTYPARTGRALGVLDTVGTFGGVAAPAAVVAVASVPLLFDPGWRTLFFAAGLVGIGLAAAFAIQVPKRLPGEASTITEVDAESGSKTGAGTETEIETDSVEPAAGNSSAGVQRYLELFREWRFSVFVVVTILFSFTYNGVVAFFPLYLVQEAGLDGTTAGLLYSVLFALSLVQLVTGEVSDRIGKLPVIVATQGLATVSLAAFVLLTGTGGPLVLGATIVAVGIGSHGFRPVRGSYLMSVLPTSIAGGSLGIVRTLLMGAGAISPTVVGYLSETVGFRPAFWLLTASIALATALSAVLLVLEPGRTTSE</sequence>
<dbReference type="InterPro" id="IPR036259">
    <property type="entry name" value="MFS_trans_sf"/>
</dbReference>
<dbReference type="Pfam" id="PF07690">
    <property type="entry name" value="MFS_1"/>
    <property type="match status" value="1"/>
</dbReference>
<dbReference type="InterPro" id="IPR020846">
    <property type="entry name" value="MFS_dom"/>
</dbReference>
<dbReference type="GO" id="GO:0022857">
    <property type="term" value="F:transmembrane transporter activity"/>
    <property type="evidence" value="ECO:0007669"/>
    <property type="project" value="InterPro"/>
</dbReference>
<evidence type="ECO:0000313" key="10">
    <source>
        <dbReference type="Proteomes" id="UP001321018"/>
    </source>
</evidence>
<evidence type="ECO:0000256" key="4">
    <source>
        <dbReference type="ARBA" id="ARBA00022989"/>
    </source>
</evidence>
<feature type="region of interest" description="Disordered" evidence="6">
    <location>
        <begin position="206"/>
        <end position="233"/>
    </location>
</feature>
<dbReference type="SUPFAM" id="SSF103473">
    <property type="entry name" value="MFS general substrate transporter"/>
    <property type="match status" value="1"/>
</dbReference>
<dbReference type="Proteomes" id="UP001321018">
    <property type="component" value="Unassembled WGS sequence"/>
</dbReference>
<gene>
    <name evidence="9" type="ORF">OB960_11955</name>
</gene>
<organism evidence="9 10">
    <name type="scientific">Natronoglomus mannanivorans</name>
    <dbReference type="NCBI Taxonomy" id="2979990"/>
    <lineage>
        <taxon>Archaea</taxon>
        <taxon>Methanobacteriati</taxon>
        <taxon>Methanobacteriota</taxon>
        <taxon>Stenosarchaea group</taxon>
        <taxon>Halobacteria</taxon>
        <taxon>Halobacteriales</taxon>
        <taxon>Natrialbaceae</taxon>
        <taxon>Natronoglomus</taxon>
    </lineage>
</organism>
<feature type="transmembrane region" description="Helical" evidence="7">
    <location>
        <begin position="288"/>
        <end position="307"/>
    </location>
</feature>
<evidence type="ECO:0000256" key="5">
    <source>
        <dbReference type="ARBA" id="ARBA00023136"/>
    </source>
</evidence>
<feature type="transmembrane region" description="Helical" evidence="7">
    <location>
        <begin position="42"/>
        <end position="64"/>
    </location>
</feature>